<evidence type="ECO:0000256" key="4">
    <source>
        <dbReference type="ARBA" id="ARBA00022664"/>
    </source>
</evidence>
<dbReference type="GO" id="GO:0005682">
    <property type="term" value="C:U5 snRNP"/>
    <property type="evidence" value="ECO:0007669"/>
    <property type="project" value="TreeGrafter"/>
</dbReference>
<dbReference type="AlphaFoldDB" id="A0AA38HFW6"/>
<dbReference type="GO" id="GO:0071021">
    <property type="term" value="C:U2-type post-spliceosomal complex"/>
    <property type="evidence" value="ECO:0007669"/>
    <property type="project" value="TreeGrafter"/>
</dbReference>
<evidence type="ECO:0000259" key="10">
    <source>
        <dbReference type="SMART" id="SM00500"/>
    </source>
</evidence>
<feature type="domain" description="Pre-mRNA processing factor 4 (PRP4)-like" evidence="10">
    <location>
        <begin position="109"/>
        <end position="158"/>
    </location>
</feature>
<comment type="similarity">
    <text evidence="2">Belongs to the PRP18 family.</text>
</comment>
<dbReference type="GO" id="GO:0046540">
    <property type="term" value="C:U4/U6 x U5 tri-snRNP complex"/>
    <property type="evidence" value="ECO:0007669"/>
    <property type="project" value="TreeGrafter"/>
</dbReference>
<evidence type="ECO:0000313" key="11">
    <source>
        <dbReference type="EMBL" id="KAJ3615504.1"/>
    </source>
</evidence>
<evidence type="ECO:0000256" key="6">
    <source>
        <dbReference type="ARBA" id="ARBA00023187"/>
    </source>
</evidence>
<evidence type="ECO:0000256" key="8">
    <source>
        <dbReference type="ARBA" id="ARBA00031388"/>
    </source>
</evidence>
<comment type="caution">
    <text evidence="11">The sequence shown here is derived from an EMBL/GenBank/DDBJ whole genome shotgun (WGS) entry which is preliminary data.</text>
</comment>
<feature type="region of interest" description="Disordered" evidence="9">
    <location>
        <begin position="60"/>
        <end position="97"/>
    </location>
</feature>
<evidence type="ECO:0000256" key="5">
    <source>
        <dbReference type="ARBA" id="ARBA00022728"/>
    </source>
</evidence>
<dbReference type="Pfam" id="PF08799">
    <property type="entry name" value="PRP4"/>
    <property type="match status" value="1"/>
</dbReference>
<protein>
    <recommendedName>
        <fullName evidence="3">Pre-mRNA-splicing factor 18</fullName>
    </recommendedName>
    <alternativeName>
        <fullName evidence="8">PRP18 homolog</fullName>
    </alternativeName>
</protein>
<reference evidence="11" key="1">
    <citation type="journal article" date="2023" name="G3 (Bethesda)">
        <title>Whole genome assemblies of Zophobas morio and Tenebrio molitor.</title>
        <authorList>
            <person name="Kaur S."/>
            <person name="Stinson S.A."/>
            <person name="diCenzo G.C."/>
        </authorList>
    </citation>
    <scope>NUCLEOTIDE SEQUENCE</scope>
    <source>
        <strain evidence="11">QUZm001</strain>
    </source>
</reference>
<gene>
    <name evidence="11" type="ORF">Zmor_016359</name>
</gene>
<dbReference type="InterPro" id="IPR014906">
    <property type="entry name" value="PRP4-like"/>
</dbReference>
<dbReference type="GO" id="GO:0000350">
    <property type="term" value="P:generation of catalytic spliceosome for second transesterification step"/>
    <property type="evidence" value="ECO:0007669"/>
    <property type="project" value="TreeGrafter"/>
</dbReference>
<keyword evidence="4" id="KW-0507">mRNA processing</keyword>
<evidence type="ECO:0000256" key="7">
    <source>
        <dbReference type="ARBA" id="ARBA00023242"/>
    </source>
</evidence>
<organism evidence="11 12">
    <name type="scientific">Zophobas morio</name>
    <dbReference type="NCBI Taxonomy" id="2755281"/>
    <lineage>
        <taxon>Eukaryota</taxon>
        <taxon>Metazoa</taxon>
        <taxon>Ecdysozoa</taxon>
        <taxon>Arthropoda</taxon>
        <taxon>Hexapoda</taxon>
        <taxon>Insecta</taxon>
        <taxon>Pterygota</taxon>
        <taxon>Neoptera</taxon>
        <taxon>Endopterygota</taxon>
        <taxon>Coleoptera</taxon>
        <taxon>Polyphaga</taxon>
        <taxon>Cucujiformia</taxon>
        <taxon>Tenebrionidae</taxon>
        <taxon>Zophobas</taxon>
    </lineage>
</organism>
<evidence type="ECO:0000256" key="2">
    <source>
        <dbReference type="ARBA" id="ARBA00008137"/>
    </source>
</evidence>
<dbReference type="InterPro" id="IPR036285">
    <property type="entry name" value="PRP4-like_sf"/>
</dbReference>
<name>A0AA38HFW6_9CUCU</name>
<sequence>MGFTSVLQAELLKSKSELDLLKSTSGSYIKQGEYIRNKYKRPATKERSLEINKLAKRSVRTELLPDNTESQQGEETLQSSEDGKNIKDKDSLVNSPSASTELLKKKLKISEIEVMKQLRDRNEPIRLFGESDEARLKRLQYIKTHESEEVGLRNDLMLAEDEAQQKFLDEILNLSGQDPQQLAKEKEKKRKEVKMVIDLTKGELLELIGKAGKNDYFINQEFTLKFVQTFKLLYISELAKYNQTKAYLQPLMEKLQLRTLDEDMAFFFSQIVTCCLKREYIEADELYMKLSIGNAAWPIGVTMVGIHARTGREKIFSGKVAHVLNDEEQRKYIQAFKRLVTFCAKKFPTDPSKMLHSLHVSSL</sequence>
<dbReference type="Proteomes" id="UP001168821">
    <property type="component" value="Unassembled WGS sequence"/>
</dbReference>
<comment type="subcellular location">
    <subcellularLocation>
        <location evidence="1">Nucleus</location>
    </subcellularLocation>
</comment>
<accession>A0AA38HFW6</accession>
<evidence type="ECO:0000256" key="1">
    <source>
        <dbReference type="ARBA" id="ARBA00004123"/>
    </source>
</evidence>
<dbReference type="SMART" id="SM00500">
    <property type="entry name" value="SFM"/>
    <property type="match status" value="1"/>
</dbReference>
<dbReference type="SUPFAM" id="SSF47938">
    <property type="entry name" value="Functional domain of the splicing factor Prp18"/>
    <property type="match status" value="1"/>
</dbReference>
<dbReference type="PANTHER" id="PTHR13007:SF19">
    <property type="entry name" value="PRE-MRNA-SPLICING FACTOR 18"/>
    <property type="match status" value="1"/>
</dbReference>
<keyword evidence="12" id="KW-1185">Reference proteome</keyword>
<feature type="compositionally biased region" description="Polar residues" evidence="9">
    <location>
        <begin position="67"/>
        <end position="80"/>
    </location>
</feature>
<dbReference type="InterPro" id="IPR004098">
    <property type="entry name" value="Prp18"/>
</dbReference>
<dbReference type="InterPro" id="IPR039979">
    <property type="entry name" value="PRPF18"/>
</dbReference>
<feature type="compositionally biased region" description="Basic and acidic residues" evidence="9">
    <location>
        <begin position="81"/>
        <end position="91"/>
    </location>
</feature>
<dbReference type="Pfam" id="PF02840">
    <property type="entry name" value="Prp18"/>
    <property type="match status" value="1"/>
</dbReference>
<evidence type="ECO:0000256" key="9">
    <source>
        <dbReference type="SAM" id="MobiDB-lite"/>
    </source>
</evidence>
<dbReference type="Gene3D" id="1.20.940.10">
    <property type="entry name" value="Functional domain of the splicing factor Prp18"/>
    <property type="match status" value="1"/>
</dbReference>
<keyword evidence="5" id="KW-0747">Spliceosome</keyword>
<dbReference type="EMBL" id="JALNTZ010004101">
    <property type="protein sequence ID" value="KAJ3615504.1"/>
    <property type="molecule type" value="Genomic_DNA"/>
</dbReference>
<dbReference type="PANTHER" id="PTHR13007">
    <property type="entry name" value="PRE-MRNA SPLICING FACTOR-RELATED"/>
    <property type="match status" value="1"/>
</dbReference>
<proteinExistence type="inferred from homology"/>
<keyword evidence="7" id="KW-0539">Nucleus</keyword>
<dbReference type="SUPFAM" id="SSF158230">
    <property type="entry name" value="PRP4-like"/>
    <property type="match status" value="1"/>
</dbReference>
<evidence type="ECO:0000256" key="3">
    <source>
        <dbReference type="ARBA" id="ARBA00018242"/>
    </source>
</evidence>
<keyword evidence="6" id="KW-0508">mRNA splicing</keyword>
<evidence type="ECO:0000313" key="12">
    <source>
        <dbReference type="Proteomes" id="UP001168821"/>
    </source>
</evidence>